<dbReference type="RefSeq" id="WP_020356035.1">
    <property type="nucleotide sequence ID" value="NZ_KE360587.1"/>
</dbReference>
<gene>
    <name evidence="1" type="ORF">CP10881SC42_0561</name>
</gene>
<sequence>MKSVLHLEHLRYFQRQGSIVFEALVPSKDCCALEVKLKNFLKTVAKDTQNPRWRKNVFRSIPEVSTLVRKRRLADFAAELIHRPKVSLVEDFWVFPGEQLPKSTEDCQLLLCLSGDVCGQGVFFIGTYPEQYSEQLQGSALLFIFSSSGNPVY</sequence>
<dbReference type="Proteomes" id="UP000014821">
    <property type="component" value="Unassembled WGS sequence"/>
</dbReference>
<dbReference type="Pfam" id="PF16802">
    <property type="entry name" value="DUF5070"/>
    <property type="match status" value="1"/>
</dbReference>
<evidence type="ECO:0000313" key="2">
    <source>
        <dbReference type="Proteomes" id="UP000014821"/>
    </source>
</evidence>
<dbReference type="EMBL" id="ATND01000002">
    <property type="protein sequence ID" value="EPP38363.1"/>
    <property type="molecule type" value="Genomic_DNA"/>
</dbReference>
<accession>A0ABN0MSH7</accession>
<dbReference type="InterPro" id="IPR031839">
    <property type="entry name" value="DUF5070"/>
</dbReference>
<proteinExistence type="predicted"/>
<protein>
    <submittedName>
        <fullName evidence="1">Divalent cation-dependent regulator A</fullName>
    </submittedName>
</protein>
<organism evidence="1 2">
    <name type="scientific">Chlamydia avium</name>
    <dbReference type="NCBI Taxonomy" id="1457141"/>
    <lineage>
        <taxon>Bacteria</taxon>
        <taxon>Pseudomonadati</taxon>
        <taxon>Chlamydiota</taxon>
        <taxon>Chlamydiia</taxon>
        <taxon>Chlamydiales</taxon>
        <taxon>Chlamydiaceae</taxon>
        <taxon>Chlamydia/Chlamydophila group</taxon>
        <taxon>Chlamydia</taxon>
    </lineage>
</organism>
<reference evidence="1" key="1">
    <citation type="submission" date="2013-04" db="EMBL/GenBank/DDBJ databases">
        <title>Genome sequence of Chlamydia psittaci 10_881_SC42.</title>
        <authorList>
            <person name="Huot-Creasy H."/>
            <person name="McCracken C.L."/>
            <person name="Humphries M."/>
            <person name="Sachse K."/>
            <person name="Laroucau K."/>
            <person name="Bavoil P."/>
            <person name="Myers G.S."/>
        </authorList>
    </citation>
    <scope>NUCLEOTIDE SEQUENCE [LARGE SCALE GENOMIC DNA]</scope>
    <source>
        <strain evidence="1">10_881_SC42</strain>
    </source>
</reference>
<evidence type="ECO:0000313" key="1">
    <source>
        <dbReference type="EMBL" id="EPP38363.1"/>
    </source>
</evidence>
<dbReference type="Gene3D" id="3.10.129.150">
    <property type="entry name" value="Domain of unknown function (DUF5070)"/>
    <property type="match status" value="1"/>
</dbReference>
<keyword evidence="2" id="KW-1185">Reference proteome</keyword>
<name>A0ABN0MSH7_9CHLA</name>
<comment type="caution">
    <text evidence="1">The sequence shown here is derived from an EMBL/GenBank/DDBJ whole genome shotgun (WGS) entry which is preliminary data.</text>
</comment>